<comment type="caution">
    <text evidence="3">The sequence shown here is derived from an EMBL/GenBank/DDBJ whole genome shotgun (WGS) entry which is preliminary data.</text>
</comment>
<evidence type="ECO:0000313" key="3">
    <source>
        <dbReference type="EMBL" id="MDI1433109.1"/>
    </source>
</evidence>
<dbReference type="InterPro" id="IPR007457">
    <property type="entry name" value="Fe_traffick_prot_YggX"/>
</dbReference>
<dbReference type="HAMAP" id="MF_00686">
    <property type="entry name" value="Fe_traffic_YggX"/>
    <property type="match status" value="1"/>
</dbReference>
<dbReference type="PANTHER" id="PTHR36965:SF1">
    <property type="entry name" value="FE(2+)-TRAFFICKING PROTEIN-RELATED"/>
    <property type="match status" value="1"/>
</dbReference>
<evidence type="ECO:0000256" key="2">
    <source>
        <dbReference type="HAMAP-Rule" id="MF_00686"/>
    </source>
</evidence>
<dbReference type="InterPro" id="IPR036766">
    <property type="entry name" value="Fe_traffick_prot_YggX_sf"/>
</dbReference>
<comment type="function">
    <text evidence="2">Could be a mediator in iron transactions between iron acquisition and iron-requiring processes, such as synthesis and/or repair of Fe-S clusters in biosynthetic enzymes.</text>
</comment>
<evidence type="ECO:0000313" key="4">
    <source>
        <dbReference type="Proteomes" id="UP001160301"/>
    </source>
</evidence>
<dbReference type="SUPFAM" id="SSF111148">
    <property type="entry name" value="YggX-like"/>
    <property type="match status" value="1"/>
</dbReference>
<dbReference type="RefSeq" id="WP_284720964.1">
    <property type="nucleotide sequence ID" value="NZ_JARZHI010000026.1"/>
</dbReference>
<dbReference type="EMBL" id="JARZHI010000026">
    <property type="protein sequence ID" value="MDI1433109.1"/>
    <property type="molecule type" value="Genomic_DNA"/>
</dbReference>
<dbReference type="Gene3D" id="1.10.3880.10">
    <property type="entry name" value="Fe(II) trafficking protein YggX"/>
    <property type="match status" value="1"/>
</dbReference>
<comment type="similarity">
    <text evidence="2">Belongs to the Fe(2+)-trafficking protein family.</text>
</comment>
<keyword evidence="1 2" id="KW-0408">Iron</keyword>
<gene>
    <name evidence="3" type="ORF">QHF89_26675</name>
</gene>
<dbReference type="Proteomes" id="UP001160301">
    <property type="component" value="Unassembled WGS sequence"/>
</dbReference>
<proteinExistence type="inferred from homology"/>
<evidence type="ECO:0000256" key="1">
    <source>
        <dbReference type="ARBA" id="ARBA00023004"/>
    </source>
</evidence>
<reference evidence="3 4" key="1">
    <citation type="submission" date="2023-04" db="EMBL/GenBank/DDBJ databases">
        <title>The genome sequence of Polyangium sorediatum DSM14670.</title>
        <authorList>
            <person name="Zhang X."/>
        </authorList>
    </citation>
    <scope>NUCLEOTIDE SEQUENCE [LARGE SCALE GENOMIC DNA]</scope>
    <source>
        <strain evidence="3 4">DSM 14670</strain>
    </source>
</reference>
<protein>
    <recommendedName>
        <fullName evidence="2">Probable Fe(2+)-trafficking protein</fullName>
    </recommendedName>
</protein>
<accession>A0ABT6NXN7</accession>
<keyword evidence="4" id="KW-1185">Reference proteome</keyword>
<organism evidence="3 4">
    <name type="scientific">Polyangium sorediatum</name>
    <dbReference type="NCBI Taxonomy" id="889274"/>
    <lineage>
        <taxon>Bacteria</taxon>
        <taxon>Pseudomonadati</taxon>
        <taxon>Myxococcota</taxon>
        <taxon>Polyangia</taxon>
        <taxon>Polyangiales</taxon>
        <taxon>Polyangiaceae</taxon>
        <taxon>Polyangium</taxon>
    </lineage>
</organism>
<dbReference type="NCBIfam" id="NF003817">
    <property type="entry name" value="PRK05408.1"/>
    <property type="match status" value="1"/>
</dbReference>
<dbReference type="Pfam" id="PF04362">
    <property type="entry name" value="Iron_traffic"/>
    <property type="match status" value="1"/>
</dbReference>
<name>A0ABT6NXN7_9BACT</name>
<dbReference type="PANTHER" id="PTHR36965">
    <property type="entry name" value="FE(2+)-TRAFFICKING PROTEIN-RELATED"/>
    <property type="match status" value="1"/>
</dbReference>
<sequence>MALPSEVDMARMVQCVKLGQEAEGLEKPPFKGPLGQRVFDGVSKQAWKMWLEHSKMLINEFRLDLMSEHGQRIWMTECEKYFFGEGAALPPDFKPEESK</sequence>